<proteinExistence type="predicted"/>
<evidence type="ECO:0000256" key="4">
    <source>
        <dbReference type="SAM" id="Phobius"/>
    </source>
</evidence>
<dbReference type="InterPro" id="IPR007110">
    <property type="entry name" value="Ig-like_dom"/>
</dbReference>
<evidence type="ECO:0000256" key="5">
    <source>
        <dbReference type="SAM" id="SignalP"/>
    </source>
</evidence>
<dbReference type="InterPro" id="IPR050671">
    <property type="entry name" value="CD300_family_receptors"/>
</dbReference>
<evidence type="ECO:0000256" key="2">
    <source>
        <dbReference type="ARBA" id="ARBA00022692"/>
    </source>
</evidence>
<keyword evidence="8" id="KW-1185">Reference proteome</keyword>
<dbReference type="GO" id="GO:0004888">
    <property type="term" value="F:transmembrane signaling receptor activity"/>
    <property type="evidence" value="ECO:0007669"/>
    <property type="project" value="TreeGrafter"/>
</dbReference>
<dbReference type="Pfam" id="PF07686">
    <property type="entry name" value="V-set"/>
    <property type="match status" value="1"/>
</dbReference>
<feature type="transmembrane region" description="Helical" evidence="4">
    <location>
        <begin position="147"/>
        <end position="172"/>
    </location>
</feature>
<evidence type="ECO:0000313" key="8">
    <source>
        <dbReference type="Proteomes" id="UP000261600"/>
    </source>
</evidence>
<keyword evidence="5" id="KW-0732">Signal</keyword>
<keyword evidence="2 4" id="KW-0812">Transmembrane</keyword>
<keyword evidence="3 4" id="KW-0472">Membrane</keyword>
<comment type="subcellular location">
    <subcellularLocation>
        <location evidence="1">Membrane</location>
    </subcellularLocation>
</comment>
<dbReference type="GeneID" id="109966774"/>
<dbReference type="PROSITE" id="PS50835">
    <property type="entry name" value="IG_LIKE"/>
    <property type="match status" value="1"/>
</dbReference>
<dbReference type="InterPro" id="IPR036179">
    <property type="entry name" value="Ig-like_dom_sf"/>
</dbReference>
<sequence>MRTPFFLNATVLCLFWLTKHRVDPFQLSAPKVVTAAYGGSVTVSCQYNNRYRENKKYWCKGQIYELCRIVVKTPMKQSSDRSSIIDDKEAGVFTITMTSIGESDQDMYWCVIATSGRNIHTGIKILVSHTVVTPPTTTQVTMEHDKISWWVTLRWILFVLMLCCLVGTHIAVWRTKAAKTVSPQQQLCHKNAGIYK</sequence>
<keyword evidence="4" id="KW-1133">Transmembrane helix</keyword>
<name>A0A3Q3JJ17_MONAL</name>
<feature type="domain" description="Ig-like" evidence="6">
    <location>
        <begin position="24"/>
        <end position="120"/>
    </location>
</feature>
<dbReference type="InterPro" id="IPR013106">
    <property type="entry name" value="Ig_V-set"/>
</dbReference>
<feature type="signal peptide" evidence="5">
    <location>
        <begin position="1"/>
        <end position="24"/>
    </location>
</feature>
<dbReference type="OrthoDB" id="284782at2759"/>
<dbReference type="Proteomes" id="UP000261600">
    <property type="component" value="Unplaced"/>
</dbReference>
<dbReference type="InterPro" id="IPR013783">
    <property type="entry name" value="Ig-like_fold"/>
</dbReference>
<accession>A0A3Q3JJ17</accession>
<evidence type="ECO:0000256" key="1">
    <source>
        <dbReference type="ARBA" id="ARBA00004370"/>
    </source>
</evidence>
<dbReference type="AlphaFoldDB" id="A0A3Q3JJ17"/>
<evidence type="ECO:0000256" key="3">
    <source>
        <dbReference type="ARBA" id="ARBA00023136"/>
    </source>
</evidence>
<dbReference type="Ensembl" id="ENSMALT00000019841.1">
    <property type="protein sequence ID" value="ENSMALP00000019454.1"/>
    <property type="gene ID" value="ENSMALG00000013584.1"/>
</dbReference>
<feature type="chain" id="PRO_5018791278" description="Ig-like domain-containing protein" evidence="5">
    <location>
        <begin position="25"/>
        <end position="196"/>
    </location>
</feature>
<dbReference type="PANTHER" id="PTHR11860:SF111">
    <property type="entry name" value="IMMUNOGLOBULIN SUBTYPE DOMAIN-CONTAINING PROTEIN"/>
    <property type="match status" value="1"/>
</dbReference>
<dbReference type="SUPFAM" id="SSF48726">
    <property type="entry name" value="Immunoglobulin"/>
    <property type="match status" value="1"/>
</dbReference>
<protein>
    <recommendedName>
        <fullName evidence="6">Ig-like domain-containing protein</fullName>
    </recommendedName>
</protein>
<dbReference type="RefSeq" id="XP_020467560.1">
    <property type="nucleotide sequence ID" value="XM_020611904.1"/>
</dbReference>
<organism evidence="7 8">
    <name type="scientific">Monopterus albus</name>
    <name type="common">Swamp eel</name>
    <dbReference type="NCBI Taxonomy" id="43700"/>
    <lineage>
        <taxon>Eukaryota</taxon>
        <taxon>Metazoa</taxon>
        <taxon>Chordata</taxon>
        <taxon>Craniata</taxon>
        <taxon>Vertebrata</taxon>
        <taxon>Euteleostomi</taxon>
        <taxon>Actinopterygii</taxon>
        <taxon>Neopterygii</taxon>
        <taxon>Teleostei</taxon>
        <taxon>Neoteleostei</taxon>
        <taxon>Acanthomorphata</taxon>
        <taxon>Anabantaria</taxon>
        <taxon>Synbranchiformes</taxon>
        <taxon>Synbranchidae</taxon>
        <taxon>Monopterus</taxon>
    </lineage>
</organism>
<dbReference type="CDD" id="cd05716">
    <property type="entry name" value="IgV_pIgR_like"/>
    <property type="match status" value="1"/>
</dbReference>
<dbReference type="KEGG" id="malb:109966774"/>
<reference evidence="7" key="2">
    <citation type="submission" date="2025-09" db="UniProtKB">
        <authorList>
            <consortium name="Ensembl"/>
        </authorList>
    </citation>
    <scope>IDENTIFICATION</scope>
</reference>
<dbReference type="PANTHER" id="PTHR11860">
    <property type="entry name" value="POLYMERIC-IMMUNOGLOBULIN RECEPTOR"/>
    <property type="match status" value="1"/>
</dbReference>
<evidence type="ECO:0000313" key="7">
    <source>
        <dbReference type="Ensembl" id="ENSMALP00000019454.1"/>
    </source>
</evidence>
<dbReference type="GO" id="GO:0005886">
    <property type="term" value="C:plasma membrane"/>
    <property type="evidence" value="ECO:0007669"/>
    <property type="project" value="TreeGrafter"/>
</dbReference>
<dbReference type="SMART" id="SM00409">
    <property type="entry name" value="IG"/>
    <property type="match status" value="1"/>
</dbReference>
<dbReference type="Gene3D" id="2.60.40.10">
    <property type="entry name" value="Immunoglobulins"/>
    <property type="match status" value="1"/>
</dbReference>
<reference evidence="7" key="1">
    <citation type="submission" date="2025-08" db="UniProtKB">
        <authorList>
            <consortium name="Ensembl"/>
        </authorList>
    </citation>
    <scope>IDENTIFICATION</scope>
</reference>
<dbReference type="STRING" id="43700.ENSMALP00000019454"/>
<dbReference type="InterPro" id="IPR003599">
    <property type="entry name" value="Ig_sub"/>
</dbReference>
<evidence type="ECO:0000259" key="6">
    <source>
        <dbReference type="PROSITE" id="PS50835"/>
    </source>
</evidence>